<dbReference type="AlphaFoldDB" id="A0A345YBG1"/>
<dbReference type="PANTHER" id="PTHR30537:SF79">
    <property type="entry name" value="TRANSCRIPTIONAL REGULATOR-RELATED"/>
    <property type="match status" value="1"/>
</dbReference>
<dbReference type="SUPFAM" id="SSF53850">
    <property type="entry name" value="Periplasmic binding protein-like II"/>
    <property type="match status" value="1"/>
</dbReference>
<protein>
    <submittedName>
        <fullName evidence="6">LysR family transcriptional regulator</fullName>
    </submittedName>
</protein>
<name>A0A345YBG1_9SPHN</name>
<dbReference type="PROSITE" id="PS50931">
    <property type="entry name" value="HTH_LYSR"/>
    <property type="match status" value="1"/>
</dbReference>
<dbReference type="InterPro" id="IPR036388">
    <property type="entry name" value="WH-like_DNA-bd_sf"/>
</dbReference>
<accession>A0A345YBG1</accession>
<keyword evidence="4" id="KW-0804">Transcription</keyword>
<dbReference type="SUPFAM" id="SSF46785">
    <property type="entry name" value="Winged helix' DNA-binding domain"/>
    <property type="match status" value="1"/>
</dbReference>
<evidence type="ECO:0000256" key="4">
    <source>
        <dbReference type="ARBA" id="ARBA00023163"/>
    </source>
</evidence>
<dbReference type="InterPro" id="IPR036390">
    <property type="entry name" value="WH_DNA-bd_sf"/>
</dbReference>
<dbReference type="RefSeq" id="WP_115415452.1">
    <property type="nucleotide sequence ID" value="NZ_CP031357.1"/>
</dbReference>
<evidence type="ECO:0000256" key="2">
    <source>
        <dbReference type="ARBA" id="ARBA00023015"/>
    </source>
</evidence>
<dbReference type="Gene3D" id="1.10.10.10">
    <property type="entry name" value="Winged helix-like DNA-binding domain superfamily/Winged helix DNA-binding domain"/>
    <property type="match status" value="1"/>
</dbReference>
<dbReference type="KEGG" id="err:DVR09_02015"/>
<dbReference type="PANTHER" id="PTHR30537">
    <property type="entry name" value="HTH-TYPE TRANSCRIPTIONAL REGULATOR"/>
    <property type="match status" value="1"/>
</dbReference>
<evidence type="ECO:0000313" key="7">
    <source>
        <dbReference type="Proteomes" id="UP000254508"/>
    </source>
</evidence>
<dbReference type="GO" id="GO:0006351">
    <property type="term" value="P:DNA-templated transcription"/>
    <property type="evidence" value="ECO:0007669"/>
    <property type="project" value="TreeGrafter"/>
</dbReference>
<dbReference type="InterPro" id="IPR058163">
    <property type="entry name" value="LysR-type_TF_proteobact-type"/>
</dbReference>
<reference evidence="7" key="1">
    <citation type="submission" date="2018-07" db="EMBL/GenBank/DDBJ databases">
        <title>Genome sequence of Erythrobacter strain YH-07, an antagonistic bacterium isolated from Yellow Sea.</title>
        <authorList>
            <person name="Tang T."/>
            <person name="Liu Q."/>
            <person name="Sun X."/>
        </authorList>
    </citation>
    <scope>NUCLEOTIDE SEQUENCE [LARGE SCALE GENOMIC DNA]</scope>
    <source>
        <strain evidence="7">YH-07</strain>
    </source>
</reference>
<sequence length="301" mass="33332">MRRLPPFHALRAFEAAARHLHFGRAAEELDLDPTAISHQVRKLEAWLDAPLFHRHPRPLHLSEKGALLYPAIRDALDNMEAAIMRASDAGQGPLAISMTMGFAAEWFTPRLPRLRADTGLDMIVEADNRPASLDSGDVDLAIRTQEQPGSDHVWHRLFGDRLIAVAAPALVKRFAPTPEDVELRELPLIRYRWALRERPAPAWHQWFGATISADDLAIAGDFSEESHAIGAAVSGLGAALLSERLITDRLARGELVRLGKRYLPMPPFWAVHRAGHPRSGDLERIVTRLSEISAGGSGRPD</sequence>
<comment type="similarity">
    <text evidence="1">Belongs to the LysR transcriptional regulatory family.</text>
</comment>
<proteinExistence type="inferred from homology"/>
<feature type="domain" description="HTH lysR-type" evidence="5">
    <location>
        <begin position="5"/>
        <end position="62"/>
    </location>
</feature>
<keyword evidence="2" id="KW-0805">Transcription regulation</keyword>
<evidence type="ECO:0000256" key="1">
    <source>
        <dbReference type="ARBA" id="ARBA00009437"/>
    </source>
</evidence>
<organism evidence="6 7">
    <name type="scientific">Erythrobacter aureus</name>
    <dbReference type="NCBI Taxonomy" id="2182384"/>
    <lineage>
        <taxon>Bacteria</taxon>
        <taxon>Pseudomonadati</taxon>
        <taxon>Pseudomonadota</taxon>
        <taxon>Alphaproteobacteria</taxon>
        <taxon>Sphingomonadales</taxon>
        <taxon>Erythrobacteraceae</taxon>
        <taxon>Erythrobacter/Porphyrobacter group</taxon>
        <taxon>Erythrobacter</taxon>
    </lineage>
</organism>
<keyword evidence="7" id="KW-1185">Reference proteome</keyword>
<dbReference type="GO" id="GO:0003700">
    <property type="term" value="F:DNA-binding transcription factor activity"/>
    <property type="evidence" value="ECO:0007669"/>
    <property type="project" value="InterPro"/>
</dbReference>
<dbReference type="OrthoDB" id="9813056at2"/>
<dbReference type="Proteomes" id="UP000254508">
    <property type="component" value="Chromosome"/>
</dbReference>
<dbReference type="InterPro" id="IPR000847">
    <property type="entry name" value="LysR_HTH_N"/>
</dbReference>
<dbReference type="GO" id="GO:0043565">
    <property type="term" value="F:sequence-specific DNA binding"/>
    <property type="evidence" value="ECO:0007669"/>
    <property type="project" value="TreeGrafter"/>
</dbReference>
<keyword evidence="3" id="KW-0238">DNA-binding</keyword>
<evidence type="ECO:0000313" key="6">
    <source>
        <dbReference type="EMBL" id="AXK41263.1"/>
    </source>
</evidence>
<dbReference type="Pfam" id="PF00126">
    <property type="entry name" value="HTH_1"/>
    <property type="match status" value="1"/>
</dbReference>
<evidence type="ECO:0000259" key="5">
    <source>
        <dbReference type="PROSITE" id="PS50931"/>
    </source>
</evidence>
<evidence type="ECO:0000256" key="3">
    <source>
        <dbReference type="ARBA" id="ARBA00023125"/>
    </source>
</evidence>
<dbReference type="Pfam" id="PF03466">
    <property type="entry name" value="LysR_substrate"/>
    <property type="match status" value="1"/>
</dbReference>
<dbReference type="InterPro" id="IPR005119">
    <property type="entry name" value="LysR_subst-bd"/>
</dbReference>
<dbReference type="EMBL" id="CP031357">
    <property type="protein sequence ID" value="AXK41263.1"/>
    <property type="molecule type" value="Genomic_DNA"/>
</dbReference>
<dbReference type="Gene3D" id="3.40.190.10">
    <property type="entry name" value="Periplasmic binding protein-like II"/>
    <property type="match status" value="2"/>
</dbReference>
<gene>
    <name evidence="6" type="ORF">DVR09_02015</name>
</gene>